<evidence type="ECO:0000313" key="3">
    <source>
        <dbReference type="Proteomes" id="UP000004773"/>
    </source>
</evidence>
<evidence type="ECO:0000313" key="2">
    <source>
        <dbReference type="EMBL" id="EGF87922.1"/>
    </source>
</evidence>
<dbReference type="PANTHER" id="PTHR42850">
    <property type="entry name" value="METALLOPHOSPHOESTERASE"/>
    <property type="match status" value="1"/>
</dbReference>
<dbReference type="InterPro" id="IPR004843">
    <property type="entry name" value="Calcineurin-like_PHP"/>
</dbReference>
<dbReference type="Proteomes" id="UP000004773">
    <property type="component" value="Unassembled WGS sequence"/>
</dbReference>
<proteinExistence type="predicted"/>
<dbReference type="GO" id="GO:0005737">
    <property type="term" value="C:cytoplasm"/>
    <property type="evidence" value="ECO:0007669"/>
    <property type="project" value="TreeGrafter"/>
</dbReference>
<dbReference type="CDD" id="cd00144">
    <property type="entry name" value="MPP_PPP_family"/>
    <property type="match status" value="1"/>
</dbReference>
<feature type="domain" description="Calcineurin-like phosphoesterase" evidence="1">
    <location>
        <begin position="1"/>
        <end position="196"/>
    </location>
</feature>
<evidence type="ECO:0000259" key="1">
    <source>
        <dbReference type="Pfam" id="PF00149"/>
    </source>
</evidence>
<dbReference type="SUPFAM" id="SSF56300">
    <property type="entry name" value="Metallo-dependent phosphatases"/>
    <property type="match status" value="1"/>
</dbReference>
<name>A0AA87BAM6_9BACL</name>
<gene>
    <name evidence="2" type="ORF">HMPREF0428_01251</name>
</gene>
<dbReference type="Gene3D" id="3.60.21.10">
    <property type="match status" value="1"/>
</dbReference>
<dbReference type="GO" id="GO:0016791">
    <property type="term" value="F:phosphatase activity"/>
    <property type="evidence" value="ECO:0007669"/>
    <property type="project" value="TreeGrafter"/>
</dbReference>
<dbReference type="RefSeq" id="WP_003147374.1">
    <property type="nucleotide sequence ID" value="NZ_GL883583.1"/>
</dbReference>
<reference evidence="2 3" key="1">
    <citation type="submission" date="2011-03" db="EMBL/GenBank/DDBJ databases">
        <title>The Genome Sequence of Gemella haemolysans M341.</title>
        <authorList>
            <consortium name="The Broad Institute Genome Sequencing Platform"/>
            <consortium name="The Broad Institute Genome Sequencing Center for Infectious Disease"/>
            <person name="Earl A."/>
            <person name="Ward D."/>
            <person name="Feldgarden M."/>
            <person name="Gevers D."/>
            <person name="Sibley C.D."/>
            <person name="Field T.R."/>
            <person name="Grinwis M."/>
            <person name="Eshaghurshan C.S."/>
            <person name="Surette M.G."/>
            <person name="Young S.K."/>
            <person name="Zeng Q."/>
            <person name="Gargeya S."/>
            <person name="Fitzgerald M."/>
            <person name="Haas B."/>
            <person name="Abouelleil A."/>
            <person name="Alvarado L."/>
            <person name="Arachchi H.M."/>
            <person name="Berlin A."/>
            <person name="Brown A."/>
            <person name="Chapman S.B."/>
            <person name="Chen Z."/>
            <person name="Dunbar C."/>
            <person name="Freedman E."/>
            <person name="Gearin G."/>
            <person name="Gellesch M."/>
            <person name="Goldberg J."/>
            <person name="Griggs A."/>
            <person name="Gujja S."/>
            <person name="Heilman E.R."/>
            <person name="Heiman D."/>
            <person name="Howarth C."/>
            <person name="Larson L."/>
            <person name="Lui A."/>
            <person name="MacDonald P.J.P."/>
            <person name="Mehta T."/>
            <person name="Montmayeur A."/>
            <person name="Murphy C."/>
            <person name="Neiman D."/>
            <person name="Pearson M."/>
            <person name="Priest M."/>
            <person name="Roberts A."/>
            <person name="Saif S."/>
            <person name="Shea T."/>
            <person name="Shenoy N."/>
            <person name="Sisk P."/>
            <person name="Stolte C."/>
            <person name="Sykes S."/>
            <person name="White J."/>
            <person name="Yandava C."/>
            <person name="Wortman J."/>
            <person name="Nusbaum C."/>
            <person name="Birren B."/>
        </authorList>
    </citation>
    <scope>NUCLEOTIDE SEQUENCE [LARGE SCALE GENOMIC DNA]</scope>
    <source>
        <strain evidence="2 3">M341</strain>
    </source>
</reference>
<dbReference type="InterPro" id="IPR029052">
    <property type="entry name" value="Metallo-depent_PP-like"/>
</dbReference>
<dbReference type="GO" id="GO:0110154">
    <property type="term" value="P:RNA decapping"/>
    <property type="evidence" value="ECO:0007669"/>
    <property type="project" value="TreeGrafter"/>
</dbReference>
<sequence>MRTIVISDIHGCFYTMNKLLDEVEFNSNKDKLICLGDMCDRGRNTKLVWEYFYNLQKAHKQHVVLLGNHEDMFNLAIKEAMYDNTSSKRQNHYFRNNGLTTLQSFYPEATTESRREYFQKFARDKKNLRKWLQNLPTRYESEDYYFVHAGVDFNKNFWNQTHRDMVWIREPFLTSEMKYNKKVFHGHSPVKEDPYYEIKDNRINIDGGCVYGGKLNIVVIEESELIIKQSKILEEDIYYNKEG</sequence>
<dbReference type="GO" id="GO:0008803">
    <property type="term" value="F:bis(5'-nucleosyl)-tetraphosphatase (symmetrical) activity"/>
    <property type="evidence" value="ECO:0007669"/>
    <property type="project" value="TreeGrafter"/>
</dbReference>
<dbReference type="PANTHER" id="PTHR42850:SF4">
    <property type="entry name" value="ZINC-DEPENDENT ENDOPOLYPHOSPHATASE"/>
    <property type="match status" value="1"/>
</dbReference>
<dbReference type="Pfam" id="PF00149">
    <property type="entry name" value="Metallophos"/>
    <property type="match status" value="1"/>
</dbReference>
<dbReference type="InterPro" id="IPR050126">
    <property type="entry name" value="Ap4A_hydrolase"/>
</dbReference>
<dbReference type="EMBL" id="ACRO01000021">
    <property type="protein sequence ID" value="EGF87922.1"/>
    <property type="molecule type" value="Genomic_DNA"/>
</dbReference>
<comment type="caution">
    <text evidence="2">The sequence shown here is derived from an EMBL/GenBank/DDBJ whole genome shotgun (WGS) entry which is preliminary data.</text>
</comment>
<protein>
    <recommendedName>
        <fullName evidence="1">Calcineurin-like phosphoesterase domain-containing protein</fullName>
    </recommendedName>
</protein>
<organism evidence="2 3">
    <name type="scientific">Gemella haemolysans M341</name>
    <dbReference type="NCBI Taxonomy" id="562981"/>
    <lineage>
        <taxon>Bacteria</taxon>
        <taxon>Bacillati</taxon>
        <taxon>Bacillota</taxon>
        <taxon>Bacilli</taxon>
        <taxon>Bacillales</taxon>
        <taxon>Gemellaceae</taxon>
        <taxon>Gemella</taxon>
    </lineage>
</organism>
<accession>A0AA87BAM6</accession>
<dbReference type="AlphaFoldDB" id="A0AA87BAM6"/>